<feature type="transmembrane region" description="Helical" evidence="11">
    <location>
        <begin position="304"/>
        <end position="328"/>
    </location>
</feature>
<dbReference type="Gene3D" id="1.20.1070.10">
    <property type="entry name" value="Rhodopsin 7-helix transmembrane proteins"/>
    <property type="match status" value="1"/>
</dbReference>
<dbReference type="GO" id="GO:0005886">
    <property type="term" value="C:plasma membrane"/>
    <property type="evidence" value="ECO:0007669"/>
    <property type="project" value="UniProtKB-SubCell"/>
</dbReference>
<proteinExistence type="predicted"/>
<dbReference type="PRINTS" id="PR00373">
    <property type="entry name" value="GLYCHORMONER"/>
</dbReference>
<keyword evidence="6 11" id="KW-1133">Transmembrane helix</keyword>
<dbReference type="Proteomes" id="UP001186944">
    <property type="component" value="Unassembled WGS sequence"/>
</dbReference>
<dbReference type="Pfam" id="PF13855">
    <property type="entry name" value="LRR_8"/>
    <property type="match status" value="1"/>
</dbReference>
<evidence type="ECO:0000256" key="8">
    <source>
        <dbReference type="ARBA" id="ARBA00023136"/>
    </source>
</evidence>
<reference evidence="13" key="1">
    <citation type="submission" date="2019-08" db="EMBL/GenBank/DDBJ databases">
        <title>The improved chromosome-level genome for the pearl oyster Pinctada fucata martensii using PacBio sequencing and Hi-C.</title>
        <authorList>
            <person name="Zheng Z."/>
        </authorList>
    </citation>
    <scope>NUCLEOTIDE SEQUENCE</scope>
    <source>
        <strain evidence="13">ZZ-2019</strain>
        <tissue evidence="13">Adductor muscle</tissue>
    </source>
</reference>
<dbReference type="InterPro" id="IPR032675">
    <property type="entry name" value="LRR_dom_sf"/>
</dbReference>
<dbReference type="SMART" id="SM01381">
    <property type="entry name" value="7TM_GPCR_Srsx"/>
    <property type="match status" value="1"/>
</dbReference>
<dbReference type="GO" id="GO:0007189">
    <property type="term" value="P:adenylate cyclase-activating G protein-coupled receptor signaling pathway"/>
    <property type="evidence" value="ECO:0007669"/>
    <property type="project" value="TreeGrafter"/>
</dbReference>
<dbReference type="SUPFAM" id="SSF52058">
    <property type="entry name" value="L domain-like"/>
    <property type="match status" value="1"/>
</dbReference>
<evidence type="ECO:0000256" key="5">
    <source>
        <dbReference type="ARBA" id="ARBA00022737"/>
    </source>
</evidence>
<dbReference type="Pfam" id="PF00001">
    <property type="entry name" value="7tm_1"/>
    <property type="match status" value="1"/>
</dbReference>
<dbReference type="InterPro" id="IPR001611">
    <property type="entry name" value="Leu-rich_rpt"/>
</dbReference>
<feature type="transmembrane region" description="Helical" evidence="11">
    <location>
        <begin position="165"/>
        <end position="186"/>
    </location>
</feature>
<evidence type="ECO:0000256" key="1">
    <source>
        <dbReference type="ARBA" id="ARBA00004651"/>
    </source>
</evidence>
<dbReference type="PROSITE" id="PS51450">
    <property type="entry name" value="LRR"/>
    <property type="match status" value="1"/>
</dbReference>
<comment type="subcellular location">
    <subcellularLocation>
        <location evidence="1">Cell membrane</location>
        <topology evidence="1">Multi-pass membrane protein</topology>
    </subcellularLocation>
</comment>
<evidence type="ECO:0000256" key="3">
    <source>
        <dbReference type="ARBA" id="ARBA00022614"/>
    </source>
</evidence>
<evidence type="ECO:0000256" key="10">
    <source>
        <dbReference type="ARBA" id="ARBA00023224"/>
    </source>
</evidence>
<keyword evidence="2" id="KW-1003">Cell membrane</keyword>
<sequence>MSLLCLGYRTLLVKLNLSNTGIDDNNGLSKISRTRSSLESLQLLNLRGNSIVHIPNGFFETLNNLKTLDISGNLVIPQKTTFNGLGVLRYMNVDSFVLCCIRPVSVEESNCKSPNDIFSSCANLIDFGILHVCIWFTAALSLTGNMFALIARIRKGTWIHESRDVLVTNLCISDFLMGIYLIIVAYMDVQTRGQYGLHHNEWKRSVLCKIAGVLVSVSSEASTLCILAITMDRYILFRNPLSLRKQSLKSAYITVALIWILSILVATLPFSWRQNEDDNFYGRSSVCISLPLTKRTLTFKGWEYSFAVFIGLNLFIYLGVVIGQIVIYKQILAYNTCVKSDKKKQREIAVAKSLSAVVISDTLCWLPIAIIGCMAIGGVDISNDVYAWIIVFVLPLNSAINPFLYTLTSYRKQQVKLT</sequence>
<dbReference type="Gene3D" id="3.80.10.10">
    <property type="entry name" value="Ribonuclease Inhibitor"/>
    <property type="match status" value="1"/>
</dbReference>
<dbReference type="PANTHER" id="PTHR24372">
    <property type="entry name" value="GLYCOPROTEIN HORMONE RECEPTOR"/>
    <property type="match status" value="1"/>
</dbReference>
<evidence type="ECO:0000256" key="6">
    <source>
        <dbReference type="ARBA" id="ARBA00022989"/>
    </source>
</evidence>
<dbReference type="PANTHER" id="PTHR24372:SF77">
    <property type="entry name" value="G-PROTEIN COUPLED RECEPTORS FAMILY 1 PROFILE DOMAIN-CONTAINING PROTEIN"/>
    <property type="match status" value="1"/>
</dbReference>
<gene>
    <name evidence="13" type="ORF">FSP39_001671</name>
</gene>
<evidence type="ECO:0000256" key="2">
    <source>
        <dbReference type="ARBA" id="ARBA00022475"/>
    </source>
</evidence>
<dbReference type="InterPro" id="IPR000276">
    <property type="entry name" value="GPCR_Rhodpsn"/>
</dbReference>
<keyword evidence="5" id="KW-0677">Repeat</keyword>
<dbReference type="EMBL" id="VSWD01000009">
    <property type="protein sequence ID" value="KAK3092348.1"/>
    <property type="molecule type" value="Genomic_DNA"/>
</dbReference>
<dbReference type="InterPro" id="IPR002131">
    <property type="entry name" value="Gphrmn_rcpt_fam"/>
</dbReference>
<dbReference type="GO" id="GO:0009755">
    <property type="term" value="P:hormone-mediated signaling pathway"/>
    <property type="evidence" value="ECO:0007669"/>
    <property type="project" value="TreeGrafter"/>
</dbReference>
<keyword evidence="10" id="KW-0807">Transducer</keyword>
<keyword evidence="3" id="KW-0433">Leucine-rich repeat</keyword>
<dbReference type="PRINTS" id="PR00237">
    <property type="entry name" value="GPCRRHODOPSN"/>
</dbReference>
<evidence type="ECO:0000256" key="9">
    <source>
        <dbReference type="ARBA" id="ARBA00023170"/>
    </source>
</evidence>
<accession>A0AA89BVG4</accession>
<evidence type="ECO:0000313" key="14">
    <source>
        <dbReference type="Proteomes" id="UP001186944"/>
    </source>
</evidence>
<keyword evidence="7" id="KW-0297">G-protein coupled receptor</keyword>
<feature type="transmembrane region" description="Helical" evidence="11">
    <location>
        <begin position="251"/>
        <end position="272"/>
    </location>
</feature>
<organism evidence="13 14">
    <name type="scientific">Pinctada imbricata</name>
    <name type="common">Atlantic pearl-oyster</name>
    <name type="synonym">Pinctada martensii</name>
    <dbReference type="NCBI Taxonomy" id="66713"/>
    <lineage>
        <taxon>Eukaryota</taxon>
        <taxon>Metazoa</taxon>
        <taxon>Spiralia</taxon>
        <taxon>Lophotrochozoa</taxon>
        <taxon>Mollusca</taxon>
        <taxon>Bivalvia</taxon>
        <taxon>Autobranchia</taxon>
        <taxon>Pteriomorphia</taxon>
        <taxon>Pterioida</taxon>
        <taxon>Pterioidea</taxon>
        <taxon>Pteriidae</taxon>
        <taxon>Pinctada</taxon>
    </lineage>
</organism>
<keyword evidence="4 11" id="KW-0812">Transmembrane</keyword>
<dbReference type="PROSITE" id="PS50262">
    <property type="entry name" value="G_PROTEIN_RECEP_F1_2"/>
    <property type="match status" value="1"/>
</dbReference>
<evidence type="ECO:0000256" key="11">
    <source>
        <dbReference type="SAM" id="Phobius"/>
    </source>
</evidence>
<evidence type="ECO:0000256" key="4">
    <source>
        <dbReference type="ARBA" id="ARBA00022692"/>
    </source>
</evidence>
<dbReference type="InterPro" id="IPR017452">
    <property type="entry name" value="GPCR_Rhodpsn_7TM"/>
</dbReference>
<evidence type="ECO:0000259" key="12">
    <source>
        <dbReference type="PROSITE" id="PS50262"/>
    </source>
</evidence>
<dbReference type="SUPFAM" id="SSF81321">
    <property type="entry name" value="Family A G protein-coupled receptor-like"/>
    <property type="match status" value="1"/>
</dbReference>
<dbReference type="GO" id="GO:0008528">
    <property type="term" value="F:G protein-coupled peptide receptor activity"/>
    <property type="evidence" value="ECO:0007669"/>
    <property type="project" value="TreeGrafter"/>
</dbReference>
<feature type="transmembrane region" description="Helical" evidence="11">
    <location>
        <begin position="385"/>
        <end position="407"/>
    </location>
</feature>
<keyword evidence="14" id="KW-1185">Reference proteome</keyword>
<evidence type="ECO:0000256" key="7">
    <source>
        <dbReference type="ARBA" id="ARBA00023040"/>
    </source>
</evidence>
<feature type="transmembrane region" description="Helical" evidence="11">
    <location>
        <begin position="206"/>
        <end position="230"/>
    </location>
</feature>
<feature type="transmembrane region" description="Helical" evidence="11">
    <location>
        <begin position="349"/>
        <end position="379"/>
    </location>
</feature>
<dbReference type="AlphaFoldDB" id="A0AA89BVG4"/>
<feature type="domain" description="G-protein coupled receptors family 1 profile" evidence="12">
    <location>
        <begin position="144"/>
        <end position="405"/>
    </location>
</feature>
<evidence type="ECO:0000313" key="13">
    <source>
        <dbReference type="EMBL" id="KAK3092348.1"/>
    </source>
</evidence>
<keyword evidence="8 11" id="KW-0472">Membrane</keyword>
<keyword evidence="9" id="KW-0675">Receptor</keyword>
<dbReference type="GO" id="GO:0016500">
    <property type="term" value="F:protein-hormone receptor activity"/>
    <property type="evidence" value="ECO:0007669"/>
    <property type="project" value="InterPro"/>
</dbReference>
<protein>
    <recommendedName>
        <fullName evidence="12">G-protein coupled receptors family 1 profile domain-containing protein</fullName>
    </recommendedName>
</protein>
<comment type="caution">
    <text evidence="13">The sequence shown here is derived from an EMBL/GenBank/DDBJ whole genome shotgun (WGS) entry which is preliminary data.</text>
</comment>
<feature type="transmembrane region" description="Helical" evidence="11">
    <location>
        <begin position="129"/>
        <end position="153"/>
    </location>
</feature>
<name>A0AA89BVG4_PINIB</name>